<dbReference type="InterPro" id="IPR003439">
    <property type="entry name" value="ABC_transporter-like_ATP-bd"/>
</dbReference>
<dbReference type="PANTHER" id="PTHR43394">
    <property type="entry name" value="ATP-DEPENDENT PERMEASE MDL1, MITOCHONDRIAL"/>
    <property type="match status" value="1"/>
</dbReference>
<evidence type="ECO:0000256" key="3">
    <source>
        <dbReference type="ARBA" id="ARBA00022989"/>
    </source>
</evidence>
<dbReference type="InterPro" id="IPR039421">
    <property type="entry name" value="Type_1_exporter"/>
</dbReference>
<reference evidence="8" key="1">
    <citation type="submission" date="2021-07" db="EMBL/GenBank/DDBJ databases">
        <title>Roseobacter insulae sp. nov., isolated from a tidal flat.</title>
        <authorList>
            <person name="Park S."/>
            <person name="Yoon J.-H."/>
        </authorList>
    </citation>
    <scope>NUCLEOTIDE SEQUENCE</scope>
    <source>
        <strain evidence="8">YSTF-M11</strain>
    </source>
</reference>
<evidence type="ECO:0000256" key="2">
    <source>
        <dbReference type="ARBA" id="ARBA00022692"/>
    </source>
</evidence>
<dbReference type="Proteomes" id="UP001138661">
    <property type="component" value="Unassembled WGS sequence"/>
</dbReference>
<dbReference type="Pfam" id="PF00005">
    <property type="entry name" value="ABC_tran"/>
    <property type="match status" value="1"/>
</dbReference>
<keyword evidence="8" id="KW-0547">Nucleotide-binding</keyword>
<evidence type="ECO:0000313" key="8">
    <source>
        <dbReference type="EMBL" id="MBW4708949.1"/>
    </source>
</evidence>
<protein>
    <submittedName>
        <fullName evidence="8">ATP-binding cassette domain-containing protein</fullName>
    </submittedName>
</protein>
<dbReference type="InterPro" id="IPR011527">
    <property type="entry name" value="ABC1_TM_dom"/>
</dbReference>
<evidence type="ECO:0000256" key="4">
    <source>
        <dbReference type="ARBA" id="ARBA00023136"/>
    </source>
</evidence>
<dbReference type="InterPro" id="IPR003593">
    <property type="entry name" value="AAA+_ATPase"/>
</dbReference>
<dbReference type="Pfam" id="PF00664">
    <property type="entry name" value="ABC_membrane"/>
    <property type="match status" value="1"/>
</dbReference>
<keyword evidence="9" id="KW-1185">Reference proteome</keyword>
<comment type="caution">
    <text evidence="8">The sequence shown here is derived from an EMBL/GenBank/DDBJ whole genome shotgun (WGS) entry which is preliminary data.</text>
</comment>
<dbReference type="GO" id="GO:0005524">
    <property type="term" value="F:ATP binding"/>
    <property type="evidence" value="ECO:0007669"/>
    <property type="project" value="UniProtKB-KW"/>
</dbReference>
<dbReference type="PROSITE" id="PS50893">
    <property type="entry name" value="ABC_TRANSPORTER_2"/>
    <property type="match status" value="1"/>
</dbReference>
<evidence type="ECO:0000313" key="9">
    <source>
        <dbReference type="Proteomes" id="UP001138661"/>
    </source>
</evidence>
<dbReference type="GO" id="GO:0016887">
    <property type="term" value="F:ATP hydrolysis activity"/>
    <property type="evidence" value="ECO:0007669"/>
    <property type="project" value="InterPro"/>
</dbReference>
<comment type="subcellular location">
    <subcellularLocation>
        <location evidence="1">Membrane</location>
        <topology evidence="1">Multi-pass membrane protein</topology>
    </subcellularLocation>
</comment>
<sequence>MQLAINPGLAVLEKLMLAAGWHSSHRRLSEAAPHLVQELNADDLITTLNNLGVPLSVAEARLSDVEKSDCPSLFVSPSGPIRAILDCKDSQILVCDTTDQTPAWQEPTRERGTLVKLERFGPKDEQATYESFRSITRGFRGVLPWLLVASLMTNLMGLATPLLVMVIYDRVIPTGSVDLVVSLCLAAALVLAADAGFRFARSSTVAYVGRVVEHRLGLALFRKLMSLPLEQVQKSEVEQQISRFKQFEGLRDIFSGQVLTTLLDLPFVLIFLALLFALAPPVGFLIVGLSVVFVLAIWMTLPVQQSLNATVSQVKARQQSYMFETVSQQRSIHRLGLGDVWRERHASLAWESAEASRKARRFQLICQAFAQSLMTIAGVGAIVLSTLSAINGTMTFGALIAVMSLVWKVLTPLQSLYANAPQVAGFLKSKQQVDRVLALPQEMVRGAASTHQKSFEGHIAFTGVTHRFPGATDPAISQVSLEIRAGEFVVIAGNNGSGKTTLLGLIIGLFKPTIGSVQLDGMDLRQIPTDDLRQSFSYAQKNPEIFYGTLLQNFRLASPTARVEDIESAMSAVGLADEVAKFPDGLNTRLSEAYRQTLPRATSNALALARCFARPASVYLLNEPNTGLDYMRKAAVTDHLASLKGHHTIIMISDDPAHIQLADRCIFMASGRVVSNDTGKNGRKKMEALIAAGKES</sequence>
<evidence type="ECO:0000256" key="1">
    <source>
        <dbReference type="ARBA" id="ARBA00004141"/>
    </source>
</evidence>
<dbReference type="PANTHER" id="PTHR43394:SF1">
    <property type="entry name" value="ATP-BINDING CASSETTE SUB-FAMILY B MEMBER 10, MITOCHONDRIAL"/>
    <property type="match status" value="1"/>
</dbReference>
<name>A0A9X1FX12_9RHOB</name>
<feature type="transmembrane region" description="Helical" evidence="5">
    <location>
        <begin position="282"/>
        <end position="301"/>
    </location>
</feature>
<gene>
    <name evidence="8" type="ORF">KX928_14260</name>
</gene>
<keyword evidence="8" id="KW-0067">ATP-binding</keyword>
<feature type="transmembrane region" description="Helical" evidence="5">
    <location>
        <begin position="364"/>
        <end position="384"/>
    </location>
</feature>
<dbReference type="EMBL" id="JAHXDN010000004">
    <property type="protein sequence ID" value="MBW4708949.1"/>
    <property type="molecule type" value="Genomic_DNA"/>
</dbReference>
<keyword evidence="4 5" id="KW-0472">Membrane</keyword>
<dbReference type="GO" id="GO:0015421">
    <property type="term" value="F:ABC-type oligopeptide transporter activity"/>
    <property type="evidence" value="ECO:0007669"/>
    <property type="project" value="TreeGrafter"/>
</dbReference>
<proteinExistence type="predicted"/>
<evidence type="ECO:0000259" key="7">
    <source>
        <dbReference type="PROSITE" id="PS50929"/>
    </source>
</evidence>
<evidence type="ECO:0000256" key="5">
    <source>
        <dbReference type="SAM" id="Phobius"/>
    </source>
</evidence>
<keyword evidence="2 5" id="KW-0812">Transmembrane</keyword>
<feature type="transmembrane region" description="Helical" evidence="5">
    <location>
        <begin position="142"/>
        <end position="168"/>
    </location>
</feature>
<dbReference type="SMART" id="SM00382">
    <property type="entry name" value="AAA"/>
    <property type="match status" value="1"/>
</dbReference>
<dbReference type="GO" id="GO:0016020">
    <property type="term" value="C:membrane"/>
    <property type="evidence" value="ECO:0007669"/>
    <property type="project" value="UniProtKB-SubCell"/>
</dbReference>
<keyword evidence="3 5" id="KW-1133">Transmembrane helix</keyword>
<organism evidence="8 9">
    <name type="scientific">Roseobacter insulae</name>
    <dbReference type="NCBI Taxonomy" id="2859783"/>
    <lineage>
        <taxon>Bacteria</taxon>
        <taxon>Pseudomonadati</taxon>
        <taxon>Pseudomonadota</taxon>
        <taxon>Alphaproteobacteria</taxon>
        <taxon>Rhodobacterales</taxon>
        <taxon>Roseobacteraceae</taxon>
        <taxon>Roseobacter</taxon>
    </lineage>
</organism>
<feature type="transmembrane region" description="Helical" evidence="5">
    <location>
        <begin position="180"/>
        <end position="200"/>
    </location>
</feature>
<dbReference type="PROSITE" id="PS50929">
    <property type="entry name" value="ABC_TM1F"/>
    <property type="match status" value="1"/>
</dbReference>
<feature type="domain" description="ABC transporter" evidence="6">
    <location>
        <begin position="459"/>
        <end position="695"/>
    </location>
</feature>
<feature type="transmembrane region" description="Helical" evidence="5">
    <location>
        <begin position="253"/>
        <end position="276"/>
    </location>
</feature>
<dbReference type="AlphaFoldDB" id="A0A9X1FX12"/>
<evidence type="ECO:0000259" key="6">
    <source>
        <dbReference type="PROSITE" id="PS50893"/>
    </source>
</evidence>
<accession>A0A9X1FX12</accession>
<feature type="domain" description="ABC transmembrane type-1" evidence="7">
    <location>
        <begin position="145"/>
        <end position="425"/>
    </location>
</feature>